<dbReference type="PROSITE" id="PS00198">
    <property type="entry name" value="4FE4S_FER_1"/>
    <property type="match status" value="1"/>
</dbReference>
<evidence type="ECO:0000256" key="4">
    <source>
        <dbReference type="ARBA" id="ARBA00022737"/>
    </source>
</evidence>
<dbReference type="PROSITE" id="PS51379">
    <property type="entry name" value="4FE4S_FER_2"/>
    <property type="match status" value="3"/>
</dbReference>
<keyword evidence="2" id="KW-0004">4Fe-4S</keyword>
<accession>A0ABV1DFC4</accession>
<proteinExistence type="predicted"/>
<evidence type="ECO:0000256" key="3">
    <source>
        <dbReference type="ARBA" id="ARBA00022723"/>
    </source>
</evidence>
<dbReference type="PANTHER" id="PTHR43177:SF5">
    <property type="entry name" value="ANAEROBIC DIMETHYL SULFOXIDE REDUCTASE CHAIN B-RELATED"/>
    <property type="match status" value="1"/>
</dbReference>
<reference evidence="9 10" key="1">
    <citation type="submission" date="2024-03" db="EMBL/GenBank/DDBJ databases">
        <title>Human intestinal bacterial collection.</title>
        <authorList>
            <person name="Pauvert C."/>
            <person name="Hitch T.C.A."/>
            <person name="Clavel T."/>
        </authorList>
    </citation>
    <scope>NUCLEOTIDE SEQUENCE [LARGE SCALE GENOMIC DNA]</scope>
    <source>
        <strain evidence="9 10">CLA-SR-H021</strain>
    </source>
</reference>
<feature type="domain" description="4Fe-4S ferredoxin-type" evidence="8">
    <location>
        <begin position="52"/>
        <end position="83"/>
    </location>
</feature>
<dbReference type="RefSeq" id="WP_008716437.1">
    <property type="nucleotide sequence ID" value="NZ_JAJFDX010000020.1"/>
</dbReference>
<dbReference type="SUPFAM" id="SSF54862">
    <property type="entry name" value="4Fe-4S ferredoxins"/>
    <property type="match status" value="1"/>
</dbReference>
<evidence type="ECO:0000256" key="5">
    <source>
        <dbReference type="ARBA" id="ARBA00022982"/>
    </source>
</evidence>
<protein>
    <submittedName>
        <fullName evidence="9">4Fe-4S dicluster domain-containing protein</fullName>
    </submittedName>
</protein>
<evidence type="ECO:0000256" key="7">
    <source>
        <dbReference type="ARBA" id="ARBA00023014"/>
    </source>
</evidence>
<dbReference type="Gene3D" id="3.30.70.20">
    <property type="match status" value="2"/>
</dbReference>
<feature type="domain" description="4Fe-4S ferredoxin-type" evidence="8">
    <location>
        <begin position="3"/>
        <end position="33"/>
    </location>
</feature>
<evidence type="ECO:0000313" key="10">
    <source>
        <dbReference type="Proteomes" id="UP001454086"/>
    </source>
</evidence>
<comment type="caution">
    <text evidence="9">The sequence shown here is derived from an EMBL/GenBank/DDBJ whole genome shotgun (WGS) entry which is preliminary data.</text>
</comment>
<keyword evidence="5" id="KW-0249">Electron transport</keyword>
<keyword evidence="6" id="KW-0408">Iron</keyword>
<dbReference type="PANTHER" id="PTHR43177">
    <property type="entry name" value="PROTEIN NRFC"/>
    <property type="match status" value="1"/>
</dbReference>
<evidence type="ECO:0000256" key="6">
    <source>
        <dbReference type="ARBA" id="ARBA00023004"/>
    </source>
</evidence>
<feature type="domain" description="4Fe-4S ferredoxin-type" evidence="8">
    <location>
        <begin position="85"/>
        <end position="114"/>
    </location>
</feature>
<dbReference type="InterPro" id="IPR050954">
    <property type="entry name" value="ET_IronSulfur_Cluster-Binding"/>
</dbReference>
<keyword evidence="10" id="KW-1185">Reference proteome</keyword>
<dbReference type="Proteomes" id="UP001454086">
    <property type="component" value="Unassembled WGS sequence"/>
</dbReference>
<sequence>MKHVFVFNPDKCCACSACMMGCMDQNDIDLTAGDTCYRKTFDQEIEEADGSNTCAYLSAACMHCTDAPCVDACPAGCLGKDPETGFTVYDNTNCIGCKSCAMACPFGAPRYRVTDGKMVKCDGCNERVKHGLQPACVRACSFEALTCVTEEEYRDSGSDRACNLLIQSIRKRT</sequence>
<evidence type="ECO:0000256" key="2">
    <source>
        <dbReference type="ARBA" id="ARBA00022485"/>
    </source>
</evidence>
<dbReference type="InterPro" id="IPR017896">
    <property type="entry name" value="4Fe4S_Fe-S-bd"/>
</dbReference>
<keyword evidence="1" id="KW-0813">Transport</keyword>
<keyword evidence="7" id="KW-0411">Iron-sulfur</keyword>
<keyword evidence="3" id="KW-0479">Metal-binding</keyword>
<gene>
    <name evidence="9" type="ORF">WMQ36_29225</name>
</gene>
<evidence type="ECO:0000313" key="9">
    <source>
        <dbReference type="EMBL" id="MEQ2429050.1"/>
    </source>
</evidence>
<dbReference type="InterPro" id="IPR017900">
    <property type="entry name" value="4Fe4S_Fe_S_CS"/>
</dbReference>
<dbReference type="Pfam" id="PF13247">
    <property type="entry name" value="Fer4_11"/>
    <property type="match status" value="1"/>
</dbReference>
<evidence type="ECO:0000256" key="1">
    <source>
        <dbReference type="ARBA" id="ARBA00022448"/>
    </source>
</evidence>
<organism evidence="9 10">
    <name type="scientific">Enterocloster hominis</name>
    <name type="common">ex Hitch et al. 2024</name>
    <dbReference type="NCBI Taxonomy" id="1917870"/>
    <lineage>
        <taxon>Bacteria</taxon>
        <taxon>Bacillati</taxon>
        <taxon>Bacillota</taxon>
        <taxon>Clostridia</taxon>
        <taxon>Lachnospirales</taxon>
        <taxon>Lachnospiraceae</taxon>
        <taxon>Enterocloster</taxon>
    </lineage>
</organism>
<dbReference type="EMBL" id="JBBMFM010000259">
    <property type="protein sequence ID" value="MEQ2429050.1"/>
    <property type="molecule type" value="Genomic_DNA"/>
</dbReference>
<name>A0ABV1DFC4_9FIRM</name>
<keyword evidence="4" id="KW-0677">Repeat</keyword>
<evidence type="ECO:0000259" key="8">
    <source>
        <dbReference type="PROSITE" id="PS51379"/>
    </source>
</evidence>